<evidence type="ECO:0000313" key="1">
    <source>
        <dbReference type="EMBL" id="EAY28631.1"/>
    </source>
</evidence>
<dbReference type="EMBL" id="AAWS01000015">
    <property type="protein sequence ID" value="EAY28631.1"/>
    <property type="molecule type" value="Genomic_DNA"/>
</dbReference>
<dbReference type="AlphaFoldDB" id="A1ZM99"/>
<evidence type="ECO:0008006" key="3">
    <source>
        <dbReference type="Google" id="ProtNLM"/>
    </source>
</evidence>
<organism evidence="1 2">
    <name type="scientific">Microscilla marina ATCC 23134</name>
    <dbReference type="NCBI Taxonomy" id="313606"/>
    <lineage>
        <taxon>Bacteria</taxon>
        <taxon>Pseudomonadati</taxon>
        <taxon>Bacteroidota</taxon>
        <taxon>Cytophagia</taxon>
        <taxon>Cytophagales</taxon>
        <taxon>Microscillaceae</taxon>
        <taxon>Microscilla</taxon>
    </lineage>
</organism>
<dbReference type="Proteomes" id="UP000004095">
    <property type="component" value="Unassembled WGS sequence"/>
</dbReference>
<dbReference type="OrthoDB" id="9789742at2"/>
<name>A1ZM99_MICM2</name>
<protein>
    <recommendedName>
        <fullName evidence="3">N-sulphoglucosamine sulphohydrolase C-terminal domain-containing protein</fullName>
    </recommendedName>
</protein>
<gene>
    <name evidence="1" type="ORF">M23134_04478</name>
</gene>
<proteinExistence type="predicted"/>
<comment type="caution">
    <text evidence="1">The sequence shown here is derived from an EMBL/GenBank/DDBJ whole genome shotgun (WGS) entry which is preliminary data.</text>
</comment>
<keyword evidence="2" id="KW-1185">Reference proteome</keyword>
<accession>A1ZM99</accession>
<evidence type="ECO:0000313" key="2">
    <source>
        <dbReference type="Proteomes" id="UP000004095"/>
    </source>
</evidence>
<sequence>MFDSGQKQLYDLVNDPYEKNDLTEGGVLTTEQSAVLTKLENKTGELRK</sequence>
<dbReference type="RefSeq" id="WP_002697930.1">
    <property type="nucleotide sequence ID" value="NZ_AAWS01000015.1"/>
</dbReference>
<reference evidence="1 2" key="1">
    <citation type="submission" date="2007-01" db="EMBL/GenBank/DDBJ databases">
        <authorList>
            <person name="Haygood M."/>
            <person name="Podell S."/>
            <person name="Anderson C."/>
            <person name="Hopkinson B."/>
            <person name="Roe K."/>
            <person name="Barbeau K."/>
            <person name="Gaasterland T."/>
            <person name="Ferriera S."/>
            <person name="Johnson J."/>
            <person name="Kravitz S."/>
            <person name="Beeson K."/>
            <person name="Sutton G."/>
            <person name="Rogers Y.-H."/>
            <person name="Friedman R."/>
            <person name="Frazier M."/>
            <person name="Venter J.C."/>
        </authorList>
    </citation>
    <scope>NUCLEOTIDE SEQUENCE [LARGE SCALE GENOMIC DNA]</scope>
    <source>
        <strain evidence="1 2">ATCC 23134</strain>
    </source>
</reference>